<dbReference type="EMBL" id="CP107020">
    <property type="protein sequence ID" value="UYG17455.1"/>
    <property type="molecule type" value="Genomic_DNA"/>
</dbReference>
<evidence type="ECO:0000256" key="7">
    <source>
        <dbReference type="SAM" id="Phobius"/>
    </source>
</evidence>
<dbReference type="Pfam" id="PF00535">
    <property type="entry name" value="Glycos_transf_2"/>
    <property type="match status" value="1"/>
</dbReference>
<name>A0ABY6G2L6_9MICO</name>
<sequence>MTAAPAPLPGRARPLTPPLTQADSPRAVLAPAPTSDGTAPRGPGAVVAIPALEPGPELVRLVGDLAAEGIDVIVVDDGSGPRFDVVFDRCELAGARVLRCAHNRGKGTALREAFAAAQRCFPGSDVVTADADGQHTLVDIRRLREELGRSGSADRAPIVLGVRAFDGEVPLRSRFGNALSSLAFRAAAGVSLGDTQTGLRGIPARHLTWARTLPGDRYEYEYTMLVRAARDGIGLHQVPISTVYEDDNASSHFRPVRDSLRVLGPVLAFAASSLAAFTVDTGIFWMLTAIGLPVAPALAIARLVSSAGNFSMNRWVVFRGGLAAPLGRAALRYALLAGAVLGGGILLVDALMALGLAAVPAKIAADLLLFSLSFVVQKVLVFRRP</sequence>
<accession>A0ABY6G2L6</accession>
<feature type="transmembrane region" description="Helical" evidence="7">
    <location>
        <begin position="363"/>
        <end position="382"/>
    </location>
</feature>
<evidence type="ECO:0000259" key="8">
    <source>
        <dbReference type="Pfam" id="PF00535"/>
    </source>
</evidence>
<dbReference type="CDD" id="cd04179">
    <property type="entry name" value="DPM_DPG-synthase_like"/>
    <property type="match status" value="1"/>
</dbReference>
<dbReference type="PANTHER" id="PTHR48090">
    <property type="entry name" value="UNDECAPRENYL-PHOSPHATE 4-DEOXY-4-FORMAMIDO-L-ARABINOSE TRANSFERASE-RELATED"/>
    <property type="match status" value="1"/>
</dbReference>
<dbReference type="InterPro" id="IPR001173">
    <property type="entry name" value="Glyco_trans_2-like"/>
</dbReference>
<gene>
    <name evidence="10" type="ORF">BRM3_03225</name>
</gene>
<dbReference type="InterPro" id="IPR029044">
    <property type="entry name" value="Nucleotide-diphossugar_trans"/>
</dbReference>
<dbReference type="RefSeq" id="WP_263594664.1">
    <property type="nucleotide sequence ID" value="NZ_CP107020.1"/>
</dbReference>
<evidence type="ECO:0000256" key="2">
    <source>
        <dbReference type="ARBA" id="ARBA00006739"/>
    </source>
</evidence>
<comment type="similarity">
    <text evidence="2">Belongs to the glycosyltransferase 2 family.</text>
</comment>
<evidence type="ECO:0000256" key="6">
    <source>
        <dbReference type="SAM" id="MobiDB-lite"/>
    </source>
</evidence>
<keyword evidence="4 7" id="KW-1133">Transmembrane helix</keyword>
<evidence type="ECO:0000256" key="3">
    <source>
        <dbReference type="ARBA" id="ARBA00022692"/>
    </source>
</evidence>
<dbReference type="PANTHER" id="PTHR48090:SF7">
    <property type="entry name" value="RFBJ PROTEIN"/>
    <property type="match status" value="1"/>
</dbReference>
<feature type="transmembrane region" description="Helical" evidence="7">
    <location>
        <begin position="283"/>
        <end position="304"/>
    </location>
</feature>
<organism evidence="10 11">
    <name type="scientific">Brachybacterium huguangmaarense</name>
    <dbReference type="NCBI Taxonomy" id="1652028"/>
    <lineage>
        <taxon>Bacteria</taxon>
        <taxon>Bacillati</taxon>
        <taxon>Actinomycetota</taxon>
        <taxon>Actinomycetes</taxon>
        <taxon>Micrococcales</taxon>
        <taxon>Dermabacteraceae</taxon>
        <taxon>Brachybacterium</taxon>
    </lineage>
</organism>
<dbReference type="Gene3D" id="3.90.550.10">
    <property type="entry name" value="Spore Coat Polysaccharide Biosynthesis Protein SpsA, Chain A"/>
    <property type="match status" value="1"/>
</dbReference>
<protein>
    <submittedName>
        <fullName evidence="10">Bifunctional glycosyltransferase family 2/GtrA family protein</fullName>
    </submittedName>
</protein>
<dbReference type="SUPFAM" id="SSF53448">
    <property type="entry name" value="Nucleotide-diphospho-sugar transferases"/>
    <property type="match status" value="1"/>
</dbReference>
<feature type="compositionally biased region" description="Low complexity" evidence="6">
    <location>
        <begin position="1"/>
        <end position="20"/>
    </location>
</feature>
<dbReference type="InterPro" id="IPR050256">
    <property type="entry name" value="Glycosyltransferase_2"/>
</dbReference>
<evidence type="ECO:0000256" key="4">
    <source>
        <dbReference type="ARBA" id="ARBA00022989"/>
    </source>
</evidence>
<feature type="region of interest" description="Disordered" evidence="6">
    <location>
        <begin position="1"/>
        <end position="42"/>
    </location>
</feature>
<evidence type="ECO:0000256" key="5">
    <source>
        <dbReference type="ARBA" id="ARBA00023136"/>
    </source>
</evidence>
<keyword evidence="5 7" id="KW-0472">Membrane</keyword>
<dbReference type="Pfam" id="PF04138">
    <property type="entry name" value="GtrA_DPMS_TM"/>
    <property type="match status" value="1"/>
</dbReference>
<evidence type="ECO:0000259" key="9">
    <source>
        <dbReference type="Pfam" id="PF04138"/>
    </source>
</evidence>
<keyword evidence="3 7" id="KW-0812">Transmembrane</keyword>
<dbReference type="InterPro" id="IPR007267">
    <property type="entry name" value="GtrA_DPMS_TM"/>
</dbReference>
<evidence type="ECO:0000256" key="1">
    <source>
        <dbReference type="ARBA" id="ARBA00004141"/>
    </source>
</evidence>
<dbReference type="Proteomes" id="UP001164305">
    <property type="component" value="Chromosome"/>
</dbReference>
<keyword evidence="11" id="KW-1185">Reference proteome</keyword>
<feature type="transmembrane region" description="Helical" evidence="7">
    <location>
        <begin position="333"/>
        <end position="357"/>
    </location>
</feature>
<evidence type="ECO:0000313" key="11">
    <source>
        <dbReference type="Proteomes" id="UP001164305"/>
    </source>
</evidence>
<feature type="domain" description="Glycosyltransferase 2-like" evidence="8">
    <location>
        <begin position="47"/>
        <end position="152"/>
    </location>
</feature>
<evidence type="ECO:0000313" key="10">
    <source>
        <dbReference type="EMBL" id="UYG17455.1"/>
    </source>
</evidence>
<reference evidence="10" key="1">
    <citation type="submission" date="2022-10" db="EMBL/GenBank/DDBJ databases">
        <title>Whole-Genome Sequencing of Brachybacterium huguangmaarense BRM-3, Isolated from Betula schmidtii.</title>
        <authorList>
            <person name="Haam D."/>
        </authorList>
    </citation>
    <scope>NUCLEOTIDE SEQUENCE</scope>
    <source>
        <strain evidence="10">BRM-3</strain>
    </source>
</reference>
<proteinExistence type="inferred from homology"/>
<comment type="subcellular location">
    <subcellularLocation>
        <location evidence="1">Membrane</location>
        <topology evidence="1">Multi-pass membrane protein</topology>
    </subcellularLocation>
</comment>
<feature type="domain" description="GtrA/DPMS transmembrane" evidence="9">
    <location>
        <begin position="269"/>
        <end position="382"/>
    </location>
</feature>